<gene>
    <name evidence="1" type="ORF">TNIN_496861</name>
</gene>
<reference evidence="1" key="1">
    <citation type="submission" date="2020-08" db="EMBL/GenBank/DDBJ databases">
        <title>Multicomponent nature underlies the extraordinary mechanical properties of spider dragline silk.</title>
        <authorList>
            <person name="Kono N."/>
            <person name="Nakamura H."/>
            <person name="Mori M."/>
            <person name="Yoshida Y."/>
            <person name="Ohtoshi R."/>
            <person name="Malay A.D."/>
            <person name="Moran D.A.P."/>
            <person name="Tomita M."/>
            <person name="Numata K."/>
            <person name="Arakawa K."/>
        </authorList>
    </citation>
    <scope>NUCLEOTIDE SEQUENCE</scope>
</reference>
<proteinExistence type="predicted"/>
<dbReference type="EMBL" id="BMAV01011476">
    <property type="protein sequence ID" value="GFY57392.1"/>
    <property type="molecule type" value="Genomic_DNA"/>
</dbReference>
<protein>
    <submittedName>
        <fullName evidence="1">Uncharacterized protein</fullName>
    </submittedName>
</protein>
<evidence type="ECO:0000313" key="1">
    <source>
        <dbReference type="EMBL" id="GFY57392.1"/>
    </source>
</evidence>
<name>A0A8X7C8N2_9ARAC</name>
<keyword evidence="2" id="KW-1185">Reference proteome</keyword>
<accession>A0A8X7C8N2</accession>
<organism evidence="1 2">
    <name type="scientific">Trichonephila inaurata madagascariensis</name>
    <dbReference type="NCBI Taxonomy" id="2747483"/>
    <lineage>
        <taxon>Eukaryota</taxon>
        <taxon>Metazoa</taxon>
        <taxon>Ecdysozoa</taxon>
        <taxon>Arthropoda</taxon>
        <taxon>Chelicerata</taxon>
        <taxon>Arachnida</taxon>
        <taxon>Araneae</taxon>
        <taxon>Araneomorphae</taxon>
        <taxon>Entelegynae</taxon>
        <taxon>Araneoidea</taxon>
        <taxon>Nephilidae</taxon>
        <taxon>Trichonephila</taxon>
        <taxon>Trichonephila inaurata</taxon>
    </lineage>
</organism>
<evidence type="ECO:0000313" key="2">
    <source>
        <dbReference type="Proteomes" id="UP000886998"/>
    </source>
</evidence>
<comment type="caution">
    <text evidence="1">The sequence shown here is derived from an EMBL/GenBank/DDBJ whole genome shotgun (WGS) entry which is preliminary data.</text>
</comment>
<sequence length="262" mass="28558">MEEKPATLRSGPFPAFRSFRCTNRLRVRDPCRVDLVPVYFRSGAPTPRGVSAAPLPIVSRSGILQFRCTTLVHRNAVHYKDWVDGVSRLRRAVPVGGGRGAPFCLETVLPYIGETRLRRCNALHRRLVRSFKRCTGGCALPRPAIALVGPSSSARDGYLVPDRMSHWIEGRNGPRGVGPGRAGRTRPTLPRYVKQFTSSSVTAPEVLPLGGISPISAHATLPSSEGPVERNLCIVLHRTRPSVSGWDGRPTRVLPLGGIPPI</sequence>
<dbReference type="AlphaFoldDB" id="A0A8X7C8N2"/>
<dbReference type="Proteomes" id="UP000886998">
    <property type="component" value="Unassembled WGS sequence"/>
</dbReference>